<dbReference type="Proteomes" id="UP000011096">
    <property type="component" value="Unassembled WGS sequence"/>
</dbReference>
<sequence>MLLKRAHQLGFQAVTGWQNWNRSTSNQAITQRIQPTFWVARDGTSEYILSLVIESISTVAPAVLRVLRREDSSQC</sequence>
<evidence type="ECO:0000313" key="2">
    <source>
        <dbReference type="Proteomes" id="UP000011096"/>
    </source>
</evidence>
<keyword evidence="2" id="KW-1185">Reference proteome</keyword>
<dbReference type="EMBL" id="ANPB02000011">
    <property type="protein sequence ID" value="KAF4473970.1"/>
    <property type="molecule type" value="Genomic_DNA"/>
</dbReference>
<reference evidence="1 2" key="2">
    <citation type="submission" date="2020-04" db="EMBL/GenBank/DDBJ databases">
        <title>Genome sequencing and assembly of multiple isolates from the Colletotrichum gloeosporioides species complex.</title>
        <authorList>
            <person name="Gan P."/>
            <person name="Shirasu K."/>
        </authorList>
    </citation>
    <scope>NUCLEOTIDE SEQUENCE [LARGE SCALE GENOMIC DNA]</scope>
    <source>
        <strain evidence="1 2">Nara gc5</strain>
    </source>
</reference>
<proteinExistence type="predicted"/>
<accession>A0A7J6IDN0</accession>
<evidence type="ECO:0000313" key="1">
    <source>
        <dbReference type="EMBL" id="KAF4473970.1"/>
    </source>
</evidence>
<dbReference type="AlphaFoldDB" id="A0A7J6IDN0"/>
<name>A0A7J6IDN0_COLFN</name>
<dbReference type="RefSeq" id="XP_031877576.1">
    <property type="nucleotide sequence ID" value="XM_032025865.1"/>
</dbReference>
<comment type="caution">
    <text evidence="1">The sequence shown here is derived from an EMBL/GenBank/DDBJ whole genome shotgun (WGS) entry which is preliminary data.</text>
</comment>
<dbReference type="GeneID" id="43610013"/>
<protein>
    <submittedName>
        <fullName evidence="1">Uncharacterized protein</fullName>
    </submittedName>
</protein>
<organism evidence="1 2">
    <name type="scientific">Colletotrichum fructicola (strain Nara gc5)</name>
    <name type="common">Anthracnose fungus</name>
    <name type="synonym">Colletotrichum gloeosporioides (strain Nara gc5)</name>
    <dbReference type="NCBI Taxonomy" id="1213859"/>
    <lineage>
        <taxon>Eukaryota</taxon>
        <taxon>Fungi</taxon>
        <taxon>Dikarya</taxon>
        <taxon>Ascomycota</taxon>
        <taxon>Pezizomycotina</taxon>
        <taxon>Sordariomycetes</taxon>
        <taxon>Hypocreomycetidae</taxon>
        <taxon>Glomerellales</taxon>
        <taxon>Glomerellaceae</taxon>
        <taxon>Colletotrichum</taxon>
        <taxon>Colletotrichum gloeosporioides species complex</taxon>
    </lineage>
</organism>
<reference evidence="1 2" key="1">
    <citation type="submission" date="2012-08" db="EMBL/GenBank/DDBJ databases">
        <authorList>
            <person name="Gan P.H.P."/>
            <person name="Ikeda K."/>
            <person name="Irieda H."/>
            <person name="Narusaka M."/>
            <person name="O'Connell R.J."/>
            <person name="Narusaka Y."/>
            <person name="Takano Y."/>
            <person name="Kubo Y."/>
            <person name="Shirasu K."/>
        </authorList>
    </citation>
    <scope>NUCLEOTIDE SEQUENCE [LARGE SCALE GENOMIC DNA]</scope>
    <source>
        <strain evidence="1 2">Nara gc5</strain>
    </source>
</reference>
<gene>
    <name evidence="1" type="ORF">CGGC5_v016910</name>
</gene>
<dbReference type="InParanoid" id="A0A7J6IDN0"/>